<reference evidence="5" key="1">
    <citation type="submission" date="2020-06" db="EMBL/GenBank/DDBJ databases">
        <authorList>
            <person name="Li T."/>
            <person name="Hu X."/>
            <person name="Zhang T."/>
            <person name="Song X."/>
            <person name="Zhang H."/>
            <person name="Dai N."/>
            <person name="Sheng W."/>
            <person name="Hou X."/>
            <person name="Wei L."/>
        </authorList>
    </citation>
    <scope>NUCLEOTIDE SEQUENCE</scope>
    <source>
        <strain evidence="5">KEN8</strain>
        <tissue evidence="5">Leaf</tissue>
    </source>
</reference>
<evidence type="ECO:0000256" key="4">
    <source>
        <dbReference type="SAM" id="Phobius"/>
    </source>
</evidence>
<feature type="transmembrane region" description="Helical" evidence="4">
    <location>
        <begin position="21"/>
        <end position="40"/>
    </location>
</feature>
<evidence type="ECO:0000313" key="5">
    <source>
        <dbReference type="EMBL" id="KAL0397020.1"/>
    </source>
</evidence>
<dbReference type="PANTHER" id="PTHR31342:SF4">
    <property type="entry name" value="ACTIN BINDING PROTEIN FAMILY"/>
    <property type="match status" value="1"/>
</dbReference>
<comment type="caution">
    <text evidence="5">The sequence shown here is derived from an EMBL/GenBank/DDBJ whole genome shotgun (WGS) entry which is preliminary data.</text>
</comment>
<dbReference type="GO" id="GO:0055028">
    <property type="term" value="C:cortical microtubule"/>
    <property type="evidence" value="ECO:0007669"/>
    <property type="project" value="TreeGrafter"/>
</dbReference>
<feature type="compositionally biased region" description="Basic and acidic residues" evidence="3">
    <location>
        <begin position="394"/>
        <end position="423"/>
    </location>
</feature>
<dbReference type="PANTHER" id="PTHR31342">
    <property type="entry name" value="PROTEIN CHUP1, CHLOROPLASTIC"/>
    <property type="match status" value="1"/>
</dbReference>
<organism evidence="5">
    <name type="scientific">Sesamum calycinum</name>
    <dbReference type="NCBI Taxonomy" id="2727403"/>
    <lineage>
        <taxon>Eukaryota</taxon>
        <taxon>Viridiplantae</taxon>
        <taxon>Streptophyta</taxon>
        <taxon>Embryophyta</taxon>
        <taxon>Tracheophyta</taxon>
        <taxon>Spermatophyta</taxon>
        <taxon>Magnoliopsida</taxon>
        <taxon>eudicotyledons</taxon>
        <taxon>Gunneridae</taxon>
        <taxon>Pentapetalae</taxon>
        <taxon>asterids</taxon>
        <taxon>lamiids</taxon>
        <taxon>Lamiales</taxon>
        <taxon>Pedaliaceae</taxon>
        <taxon>Sesamum</taxon>
    </lineage>
</organism>
<feature type="region of interest" description="Disordered" evidence="3">
    <location>
        <begin position="388"/>
        <end position="466"/>
    </location>
</feature>
<accession>A0AAW2SXZ6</accession>
<dbReference type="GO" id="GO:0072699">
    <property type="term" value="P:protein localization to cortical microtubule cytoskeleton"/>
    <property type="evidence" value="ECO:0007669"/>
    <property type="project" value="TreeGrafter"/>
</dbReference>
<feature type="coiled-coil region" evidence="2">
    <location>
        <begin position="155"/>
        <end position="361"/>
    </location>
</feature>
<evidence type="ECO:0000256" key="3">
    <source>
        <dbReference type="SAM" id="MobiDB-lite"/>
    </source>
</evidence>
<keyword evidence="4" id="KW-0472">Membrane</keyword>
<evidence type="ECO:0000256" key="2">
    <source>
        <dbReference type="SAM" id="Coils"/>
    </source>
</evidence>
<dbReference type="EMBL" id="JACGWM010000001">
    <property type="protein sequence ID" value="KAL0397020.1"/>
    <property type="molecule type" value="Genomic_DNA"/>
</dbReference>
<evidence type="ECO:0000256" key="1">
    <source>
        <dbReference type="ARBA" id="ARBA00023054"/>
    </source>
</evidence>
<proteinExistence type="predicted"/>
<name>A0AAW2SXZ6_9LAMI</name>
<feature type="compositionally biased region" description="Polar residues" evidence="3">
    <location>
        <begin position="545"/>
        <end position="555"/>
    </location>
</feature>
<dbReference type="AlphaFoldDB" id="A0AAW2SXZ6"/>
<protein>
    <submittedName>
        <fullName evidence="5">Protein CHUP1, chloroplastic</fullName>
    </submittedName>
</protein>
<dbReference type="InterPro" id="IPR040265">
    <property type="entry name" value="CHUP1/IPGA1-like"/>
</dbReference>
<keyword evidence="4" id="KW-0812">Transmembrane</keyword>
<reference evidence="5" key="2">
    <citation type="journal article" date="2024" name="Plant">
        <title>Genomic evolution and insights into agronomic trait innovations of Sesamum species.</title>
        <authorList>
            <person name="Miao H."/>
            <person name="Wang L."/>
            <person name="Qu L."/>
            <person name="Liu H."/>
            <person name="Sun Y."/>
            <person name="Le M."/>
            <person name="Wang Q."/>
            <person name="Wei S."/>
            <person name="Zheng Y."/>
            <person name="Lin W."/>
            <person name="Duan Y."/>
            <person name="Cao H."/>
            <person name="Xiong S."/>
            <person name="Wang X."/>
            <person name="Wei L."/>
            <person name="Li C."/>
            <person name="Ma Q."/>
            <person name="Ju M."/>
            <person name="Zhao R."/>
            <person name="Li G."/>
            <person name="Mu C."/>
            <person name="Tian Q."/>
            <person name="Mei H."/>
            <person name="Zhang T."/>
            <person name="Gao T."/>
            <person name="Zhang H."/>
        </authorList>
    </citation>
    <scope>NUCLEOTIDE SEQUENCE</scope>
    <source>
        <strain evidence="5">KEN8</strain>
    </source>
</reference>
<keyword evidence="4" id="KW-1133">Transmembrane helix</keyword>
<feature type="compositionally biased region" description="Polar residues" evidence="3">
    <location>
        <begin position="430"/>
        <end position="441"/>
    </location>
</feature>
<gene>
    <name evidence="5" type="ORF">Scaly_0150400</name>
</gene>
<sequence>MNFESLQMVVTERRELPIRPVFLKFGVALAISLGGVIYTFSRTKRIKPSKSKSLKLSSGNGSQVDLKGALRDDDLALQNTFLQKVASINSIGDLSSSGRHSGDKDGFLLPEFNELVKECNKSLPTDDISPMKKEGCLVLDTEKKSAEHDEHDIETRKLRSKIRLLEERERKLEIQLIEYYGIKEQEAAVIELQNRLRLNNMEAKLYNLKIESLLSDNRRLEVQLADHAKVVMELEAAKAKIKLLRKKFRSEAEQNREQISTLKERVMKLQELEKKADELDRDVEVYRQEKEELKGELEETKKSNEGLKQENSDLTHKLEYLQMLAASALDNEEVQELKQESQRLKQLNEDLTKEMKRVQADRCTDIEELVYLRWVNACLQFELKNQQTVTGKTNGRDSKTVNPPKSEEKAKANKDRSGEKAADLPETDFEQWSPSQASCLTDSGERDDSSVDTVPVNKPNHSGKSKAFAKLRKLLRKGSPRRFHAPTTPLARAVSVDDIAGKYSRYFQSGFAALADTGTDDLTKTTRDSCGGSSRRSLDLPRSYSPAQKSSITGEISSNNSRRISDDSASSIITRINSLTEDDNDMCPGVHDAQNDAKTELAKLVDAQNSKNELLKYAEALKNARTVSLPRRST</sequence>
<feature type="region of interest" description="Disordered" evidence="3">
    <location>
        <begin position="520"/>
        <end position="564"/>
    </location>
</feature>
<keyword evidence="1 2" id="KW-0175">Coiled coil</keyword>